<keyword evidence="1" id="KW-0863">Zinc-finger</keyword>
<dbReference type="EMBL" id="JADBJN010000001">
    <property type="protein sequence ID" value="KAG5683204.1"/>
    <property type="molecule type" value="Genomic_DNA"/>
</dbReference>
<dbReference type="GO" id="GO:0005634">
    <property type="term" value="C:nucleus"/>
    <property type="evidence" value="ECO:0007669"/>
    <property type="project" value="InterPro"/>
</dbReference>
<sequence>MRTCRICCRVDTLHDMLPLFENIELILELNYLANISIVEVEKEQALICKRCIKSLKQAVEFKKLCIESTLTFKKTSNEHYEWFNNYRSLKVNSTEKVPETREICHQSPFVSDERFKDYLADSIINEPLQSNNENVEDTVQFSQIEDAKSNDNDESHLNFIDNLTDQQLEELTIEISNLIQLCTVQKETPSAILNIKTSTLLNGNRNRTSNRSGIKRNVITVSPAAITNTNKIKH</sequence>
<keyword evidence="4" id="KW-1185">Reference proteome</keyword>
<reference evidence="3" key="1">
    <citation type="submission" date="2021-03" db="EMBL/GenBank/DDBJ databases">
        <title>Chromosome level genome of the anhydrobiotic midge Polypedilum vanderplanki.</title>
        <authorList>
            <person name="Yoshida Y."/>
            <person name="Kikawada T."/>
            <person name="Gusev O."/>
        </authorList>
    </citation>
    <scope>NUCLEOTIDE SEQUENCE</scope>
    <source>
        <strain evidence="3">NIAS01</strain>
        <tissue evidence="3">Whole body or cell culture</tissue>
    </source>
</reference>
<dbReference type="InterPro" id="IPR012934">
    <property type="entry name" value="Znf_AD"/>
</dbReference>
<feature type="binding site" evidence="1">
    <location>
        <position position="4"/>
    </location>
    <ligand>
        <name>Zn(2+)</name>
        <dbReference type="ChEBI" id="CHEBI:29105"/>
    </ligand>
</feature>
<proteinExistence type="predicted"/>
<feature type="binding site" evidence="1">
    <location>
        <position position="51"/>
    </location>
    <ligand>
        <name>Zn(2+)</name>
        <dbReference type="ChEBI" id="CHEBI:29105"/>
    </ligand>
</feature>
<organism evidence="3 4">
    <name type="scientific">Polypedilum vanderplanki</name>
    <name type="common">Sleeping chironomid midge</name>
    <dbReference type="NCBI Taxonomy" id="319348"/>
    <lineage>
        <taxon>Eukaryota</taxon>
        <taxon>Metazoa</taxon>
        <taxon>Ecdysozoa</taxon>
        <taxon>Arthropoda</taxon>
        <taxon>Hexapoda</taxon>
        <taxon>Insecta</taxon>
        <taxon>Pterygota</taxon>
        <taxon>Neoptera</taxon>
        <taxon>Endopterygota</taxon>
        <taxon>Diptera</taxon>
        <taxon>Nematocera</taxon>
        <taxon>Chironomoidea</taxon>
        <taxon>Chironomidae</taxon>
        <taxon>Chironominae</taxon>
        <taxon>Polypedilum</taxon>
        <taxon>Polypedilum</taxon>
    </lineage>
</organism>
<dbReference type="SMART" id="SM00868">
    <property type="entry name" value="zf-AD"/>
    <property type="match status" value="1"/>
</dbReference>
<comment type="caution">
    <text evidence="3">The sequence shown here is derived from an EMBL/GenBank/DDBJ whole genome shotgun (WGS) entry which is preliminary data.</text>
</comment>
<evidence type="ECO:0000313" key="3">
    <source>
        <dbReference type="EMBL" id="KAG5683204.1"/>
    </source>
</evidence>
<feature type="binding site" evidence="1">
    <location>
        <position position="7"/>
    </location>
    <ligand>
        <name>Zn(2+)</name>
        <dbReference type="ChEBI" id="CHEBI:29105"/>
    </ligand>
</feature>
<accession>A0A9J6CMQ1</accession>
<dbReference type="OrthoDB" id="10614315at2759"/>
<keyword evidence="1" id="KW-0862">Zinc</keyword>
<gene>
    <name evidence="3" type="ORF">PVAND_012500</name>
</gene>
<dbReference type="Pfam" id="PF07776">
    <property type="entry name" value="zf-AD"/>
    <property type="match status" value="1"/>
</dbReference>
<dbReference type="AlphaFoldDB" id="A0A9J6CMQ1"/>
<dbReference type="PROSITE" id="PS51915">
    <property type="entry name" value="ZAD"/>
    <property type="match status" value="1"/>
</dbReference>
<evidence type="ECO:0000313" key="4">
    <source>
        <dbReference type="Proteomes" id="UP001107558"/>
    </source>
</evidence>
<evidence type="ECO:0000256" key="1">
    <source>
        <dbReference type="PROSITE-ProRule" id="PRU01263"/>
    </source>
</evidence>
<protein>
    <recommendedName>
        <fullName evidence="2">ZAD domain-containing protein</fullName>
    </recommendedName>
</protein>
<name>A0A9J6CMQ1_POLVA</name>
<feature type="binding site" evidence="1">
    <location>
        <position position="48"/>
    </location>
    <ligand>
        <name>Zn(2+)</name>
        <dbReference type="ChEBI" id="CHEBI:29105"/>
    </ligand>
</feature>
<feature type="domain" description="ZAD" evidence="2">
    <location>
        <begin position="2"/>
        <end position="75"/>
    </location>
</feature>
<keyword evidence="1" id="KW-0479">Metal-binding</keyword>
<dbReference type="GO" id="GO:0008270">
    <property type="term" value="F:zinc ion binding"/>
    <property type="evidence" value="ECO:0007669"/>
    <property type="project" value="UniProtKB-UniRule"/>
</dbReference>
<evidence type="ECO:0000259" key="2">
    <source>
        <dbReference type="PROSITE" id="PS51915"/>
    </source>
</evidence>
<dbReference type="Proteomes" id="UP001107558">
    <property type="component" value="Chromosome 1"/>
</dbReference>